<proteinExistence type="predicted"/>
<dbReference type="PANTHER" id="PTHR11365">
    <property type="entry name" value="5-OXOPROLINASE RELATED"/>
    <property type="match status" value="1"/>
</dbReference>
<feature type="non-terminal residue" evidence="2">
    <location>
        <position position="1"/>
    </location>
</feature>
<organism evidence="2">
    <name type="scientific">marine metagenome</name>
    <dbReference type="NCBI Taxonomy" id="408172"/>
    <lineage>
        <taxon>unclassified sequences</taxon>
        <taxon>metagenomes</taxon>
        <taxon>ecological metagenomes</taxon>
    </lineage>
</organism>
<dbReference type="Pfam" id="PF19278">
    <property type="entry name" value="Hydant_A_C"/>
    <property type="match status" value="1"/>
</dbReference>
<dbReference type="InterPro" id="IPR049517">
    <property type="entry name" value="ACX-like_C"/>
</dbReference>
<protein>
    <recommendedName>
        <fullName evidence="1">Acetophenone carboxylase-like C-terminal domain-containing protein</fullName>
    </recommendedName>
</protein>
<evidence type="ECO:0000313" key="2">
    <source>
        <dbReference type="EMBL" id="SVC50781.1"/>
    </source>
</evidence>
<reference evidence="2" key="1">
    <citation type="submission" date="2018-05" db="EMBL/GenBank/DDBJ databases">
        <authorList>
            <person name="Lanie J.A."/>
            <person name="Ng W.-L."/>
            <person name="Kazmierczak K.M."/>
            <person name="Andrzejewski T.M."/>
            <person name="Davidsen T.M."/>
            <person name="Wayne K.J."/>
            <person name="Tettelin H."/>
            <person name="Glass J.I."/>
            <person name="Rusch D."/>
            <person name="Podicherti R."/>
            <person name="Tsui H.-C.T."/>
            <person name="Winkler M.E."/>
        </authorList>
    </citation>
    <scope>NUCLEOTIDE SEQUENCE</scope>
</reference>
<evidence type="ECO:0000259" key="1">
    <source>
        <dbReference type="Pfam" id="PF19278"/>
    </source>
</evidence>
<name>A0A382MTW0_9ZZZZ</name>
<dbReference type="AlphaFoldDB" id="A0A382MTW0"/>
<sequence>APLHAGRLCDKLDVDELLIPPGASVGSAIGFLRAPVAYEALRSHHALTSDFDHEAANRMLAELADEATGVVAAALATTHQADGPPALETERWVFMRYAGQGWEIPVRLDAAPFDHLGGELLANRFEKAYEEFFGRAIAGLAIEAIGWSVRVATPRPPVDRIERVAASRDVATGRSRTIHDPTTGTPVTAAVVERDDLAVGDRVPGPAVVVEPQTTTWLSSTQQAVLQADGCLLVTRQEATP</sequence>
<feature type="domain" description="Acetophenone carboxylase-like C-terminal" evidence="1">
    <location>
        <begin position="87"/>
        <end position="226"/>
    </location>
</feature>
<dbReference type="GO" id="GO:0006749">
    <property type="term" value="P:glutathione metabolic process"/>
    <property type="evidence" value="ECO:0007669"/>
    <property type="project" value="TreeGrafter"/>
</dbReference>
<accession>A0A382MTW0</accession>
<dbReference type="GO" id="GO:0017168">
    <property type="term" value="F:5-oxoprolinase (ATP-hydrolyzing) activity"/>
    <property type="evidence" value="ECO:0007669"/>
    <property type="project" value="TreeGrafter"/>
</dbReference>
<dbReference type="EMBL" id="UINC01095029">
    <property type="protein sequence ID" value="SVC50781.1"/>
    <property type="molecule type" value="Genomic_DNA"/>
</dbReference>
<dbReference type="InterPro" id="IPR045079">
    <property type="entry name" value="Oxoprolinase-like"/>
</dbReference>
<dbReference type="PANTHER" id="PTHR11365:SF23">
    <property type="entry name" value="HYPOTHETICAL 5-OXOPROLINASE (EUROFUNG)-RELATED"/>
    <property type="match status" value="1"/>
</dbReference>
<dbReference type="GO" id="GO:0005829">
    <property type="term" value="C:cytosol"/>
    <property type="evidence" value="ECO:0007669"/>
    <property type="project" value="TreeGrafter"/>
</dbReference>
<gene>
    <name evidence="2" type="ORF">METZ01_LOCUS303635</name>
</gene>